<dbReference type="Proteomes" id="UP001580346">
    <property type="component" value="Unassembled WGS sequence"/>
</dbReference>
<evidence type="ECO:0000313" key="4">
    <source>
        <dbReference type="Proteomes" id="UP001580346"/>
    </source>
</evidence>
<feature type="transmembrane region" description="Helical" evidence="1">
    <location>
        <begin position="123"/>
        <end position="143"/>
    </location>
</feature>
<keyword evidence="1" id="KW-0812">Transmembrane</keyword>
<feature type="transmembrane region" description="Helical" evidence="1">
    <location>
        <begin position="469"/>
        <end position="486"/>
    </location>
</feature>
<dbReference type="InterPro" id="IPR025833">
    <property type="entry name" value="GDYXXLXY"/>
</dbReference>
<feature type="domain" description="DUF2157" evidence="2">
    <location>
        <begin position="11"/>
        <end position="119"/>
    </location>
</feature>
<feature type="transmembrane region" description="Helical" evidence="1">
    <location>
        <begin position="492"/>
        <end position="513"/>
    </location>
</feature>
<organism evidence="3 4">
    <name type="scientific">Paenibacillus enshidis</name>
    <dbReference type="NCBI Taxonomy" id="1458439"/>
    <lineage>
        <taxon>Bacteria</taxon>
        <taxon>Bacillati</taxon>
        <taxon>Bacillota</taxon>
        <taxon>Bacilli</taxon>
        <taxon>Bacillales</taxon>
        <taxon>Paenibacillaceae</taxon>
        <taxon>Paenibacillus</taxon>
    </lineage>
</organism>
<evidence type="ECO:0000313" key="3">
    <source>
        <dbReference type="EMBL" id="MFB5268710.1"/>
    </source>
</evidence>
<keyword evidence="1" id="KW-1133">Transmembrane helix</keyword>
<feature type="transmembrane region" description="Helical" evidence="1">
    <location>
        <begin position="415"/>
        <end position="433"/>
    </location>
</feature>
<gene>
    <name evidence="3" type="ORF">ACE41H_18255</name>
</gene>
<dbReference type="Pfam" id="PF09925">
    <property type="entry name" value="DUF2157"/>
    <property type="match status" value="1"/>
</dbReference>
<name>A0ABV5AWX2_9BACL</name>
<evidence type="ECO:0000259" key="2">
    <source>
        <dbReference type="Pfam" id="PF09925"/>
    </source>
</evidence>
<keyword evidence="4" id="KW-1185">Reference proteome</keyword>
<dbReference type="EMBL" id="JBHHMI010000019">
    <property type="protein sequence ID" value="MFB5268710.1"/>
    <property type="molecule type" value="Genomic_DNA"/>
</dbReference>
<feature type="transmembrane region" description="Helical" evidence="1">
    <location>
        <begin position="181"/>
        <end position="200"/>
    </location>
</feature>
<accession>A0ABV5AWX2</accession>
<feature type="transmembrane region" description="Helical" evidence="1">
    <location>
        <begin position="98"/>
        <end position="116"/>
    </location>
</feature>
<feature type="transmembrane region" description="Helical" evidence="1">
    <location>
        <begin position="206"/>
        <end position="223"/>
    </location>
</feature>
<feature type="transmembrane region" description="Helical" evidence="1">
    <location>
        <begin position="36"/>
        <end position="56"/>
    </location>
</feature>
<feature type="transmembrane region" description="Helical" evidence="1">
    <location>
        <begin position="12"/>
        <end position="30"/>
    </location>
</feature>
<feature type="transmembrane region" description="Helical" evidence="1">
    <location>
        <begin position="230"/>
        <end position="248"/>
    </location>
</feature>
<feature type="transmembrane region" description="Helical" evidence="1">
    <location>
        <begin position="319"/>
        <end position="341"/>
    </location>
</feature>
<feature type="transmembrane region" description="Helical" evidence="1">
    <location>
        <begin position="579"/>
        <end position="601"/>
    </location>
</feature>
<dbReference type="Pfam" id="PF14345">
    <property type="entry name" value="GDYXXLXY"/>
    <property type="match status" value="1"/>
</dbReference>
<sequence length="742" mass="83061">MLRLNMIRTGFLLGISLILAAIIYFFAANWGGLDRIAKILLSAGLLVLFYGMSAALARVRRPFVQHAFLSNAFLLAGCIGFGASVALLGQLYNWHVDSFWLYLVWSVPAVLFAWITRYSPFYVIAYTLLHLALWFYFFPAALSYSYSDRAVMCIGLLFAAINLAVLLLTYTGRLISQPLKYISFIVFHLSLLVLTCVFGHGLEDTLVNLIWAAAILAGFYIFIRVMLNKTFLTLNALAASTFVVAKFIDLAFSYFSILFYVWGLVFVALLLTANVLFFRYLKQLGNRTAYKPVESGSESSDEEKAGPGGEMVSKAVSRLIQITGVLIGSISLTGLVLLAAGETAPEMTLYGLSLVFTLPMIAISRIHPVIRYTLLFIGYVAGIISILLMDRWGLTALLCLVFAAGWMRTEGRVQIFWSHALLNLGLGLLLARLPNTPGQQLWVTLLILAVLNGLLYAAAPRIRKHCRMIREYALFYTLLFLLWITLFEDMTVYVHALASILYFVVVTWCVFYFIRTQQTWKAVISLVYWFTFIAFQYYDLLWTLLHKSVALALIGLVILTITFLIAGRERLQEPESSVTFIRSAPLLIALVIVFQFCFIGLQAAGSEILLRDGSSVKLELAPVDPRSLLQGDYVVLNYAISTPPETAELKDNSGSRSKVRVVLAPDRDGVHRFSRFYNDGEPLTSGEIVINGRLNGYGSIYYGIENYFIPEGTGLEVERNARYAYVRISRKGDALLERLASE</sequence>
<feature type="transmembrane region" description="Helical" evidence="1">
    <location>
        <begin position="369"/>
        <end position="386"/>
    </location>
</feature>
<proteinExistence type="predicted"/>
<feature type="transmembrane region" description="Helical" evidence="1">
    <location>
        <begin position="254"/>
        <end position="277"/>
    </location>
</feature>
<feature type="transmembrane region" description="Helical" evidence="1">
    <location>
        <begin position="149"/>
        <end position="169"/>
    </location>
</feature>
<protein>
    <submittedName>
        <fullName evidence="3">GDYXXLXY domain-containing protein</fullName>
    </submittedName>
</protein>
<keyword evidence="1" id="KW-0472">Membrane</keyword>
<feature type="transmembrane region" description="Helical" evidence="1">
    <location>
        <begin position="68"/>
        <end position="92"/>
    </location>
</feature>
<feature type="transmembrane region" description="Helical" evidence="1">
    <location>
        <begin position="392"/>
        <end position="408"/>
    </location>
</feature>
<feature type="transmembrane region" description="Helical" evidence="1">
    <location>
        <begin position="520"/>
        <end position="538"/>
    </location>
</feature>
<feature type="transmembrane region" description="Helical" evidence="1">
    <location>
        <begin position="347"/>
        <end position="364"/>
    </location>
</feature>
<evidence type="ECO:0000256" key="1">
    <source>
        <dbReference type="SAM" id="Phobius"/>
    </source>
</evidence>
<reference evidence="3 4" key="1">
    <citation type="submission" date="2024-09" db="EMBL/GenBank/DDBJ databases">
        <title>Paenibacillus zeirhizospherea sp. nov., isolated from surface of the maize (Zea mays) roots in a horticulture field, Hungary.</title>
        <authorList>
            <person name="Marton D."/>
            <person name="Farkas M."/>
            <person name="Bedics A."/>
            <person name="Toth E."/>
            <person name="Tancsics A."/>
            <person name="Boka K."/>
            <person name="Maroti G."/>
            <person name="Kriszt B."/>
            <person name="Cserhati M."/>
        </authorList>
    </citation>
    <scope>NUCLEOTIDE SEQUENCE [LARGE SCALE GENOMIC DNA]</scope>
    <source>
        <strain evidence="3 4">KCTC 33519</strain>
    </source>
</reference>
<feature type="transmembrane region" description="Helical" evidence="1">
    <location>
        <begin position="439"/>
        <end position="457"/>
    </location>
</feature>
<dbReference type="InterPro" id="IPR018677">
    <property type="entry name" value="DUF2157"/>
</dbReference>
<comment type="caution">
    <text evidence="3">The sequence shown here is derived from an EMBL/GenBank/DDBJ whole genome shotgun (WGS) entry which is preliminary data.</text>
</comment>
<feature type="transmembrane region" description="Helical" evidence="1">
    <location>
        <begin position="544"/>
        <end position="567"/>
    </location>
</feature>
<dbReference type="RefSeq" id="WP_375356971.1">
    <property type="nucleotide sequence ID" value="NZ_JBHHMI010000019.1"/>
</dbReference>